<dbReference type="EMBL" id="JAGGLD010000005">
    <property type="protein sequence ID" value="MBP2001957.1"/>
    <property type="molecule type" value="Genomic_DNA"/>
</dbReference>
<dbReference type="InterPro" id="IPR024535">
    <property type="entry name" value="RHGA/B-epi-like_pectate_lyase"/>
</dbReference>
<comment type="caution">
    <text evidence="3">The sequence shown here is derived from an EMBL/GenBank/DDBJ whole genome shotgun (WGS) entry which is preliminary data.</text>
</comment>
<accession>A0ABS4JJS6</accession>
<dbReference type="InterPro" id="IPR006626">
    <property type="entry name" value="PbH1"/>
</dbReference>
<evidence type="ECO:0000313" key="3">
    <source>
        <dbReference type="EMBL" id="MBP2001957.1"/>
    </source>
</evidence>
<dbReference type="SUPFAM" id="SSF51126">
    <property type="entry name" value="Pectin lyase-like"/>
    <property type="match status" value="1"/>
</dbReference>
<protein>
    <recommendedName>
        <fullName evidence="2">Rhamnogalacturonase A/B/Epimerase-like pectate lyase domain-containing protein</fullName>
    </recommendedName>
</protein>
<keyword evidence="1" id="KW-0732">Signal</keyword>
<evidence type="ECO:0000313" key="4">
    <source>
        <dbReference type="Proteomes" id="UP001519288"/>
    </source>
</evidence>
<evidence type="ECO:0000256" key="1">
    <source>
        <dbReference type="SAM" id="SignalP"/>
    </source>
</evidence>
<feature type="chain" id="PRO_5045717563" description="Rhamnogalacturonase A/B/Epimerase-like pectate lyase domain-containing protein" evidence="1">
    <location>
        <begin position="22"/>
        <end position="459"/>
    </location>
</feature>
<reference evidence="3 4" key="1">
    <citation type="submission" date="2021-03" db="EMBL/GenBank/DDBJ databases">
        <title>Genomic Encyclopedia of Type Strains, Phase IV (KMG-IV): sequencing the most valuable type-strain genomes for metagenomic binning, comparative biology and taxonomic classification.</title>
        <authorList>
            <person name="Goeker M."/>
        </authorList>
    </citation>
    <scope>NUCLEOTIDE SEQUENCE [LARGE SCALE GENOMIC DNA]</scope>
    <source>
        <strain evidence="3 4">DSM 26806</strain>
    </source>
</reference>
<dbReference type="Pfam" id="PF12708">
    <property type="entry name" value="Pect-lyase_RHGA_epim"/>
    <property type="match status" value="1"/>
</dbReference>
<keyword evidence="4" id="KW-1185">Reference proteome</keyword>
<evidence type="ECO:0000259" key="2">
    <source>
        <dbReference type="Pfam" id="PF12708"/>
    </source>
</evidence>
<dbReference type="Gene3D" id="2.160.20.10">
    <property type="entry name" value="Single-stranded right-handed beta-helix, Pectin lyase-like"/>
    <property type="match status" value="1"/>
</dbReference>
<dbReference type="Proteomes" id="UP001519288">
    <property type="component" value="Unassembled WGS sequence"/>
</dbReference>
<dbReference type="InterPro" id="IPR012334">
    <property type="entry name" value="Pectin_lyas_fold"/>
</dbReference>
<sequence length="459" mass="49360">MKKWIRGVVLAILAVANTSNGIEQMVPHKIRISENIINVTTVGAMGNGQDDDTAAVQRALDLAASTQSSVYFPKGTYMIDPAQTLLVQAGTRVFGEGKDSIIRASTQNFGWELMRITGSGAMVSSLRLDGNHQVNRVLVVGGGVQDVKITAVIAESASQASDPTQEGYAEIVCGIVINGSTNRITIDRSEVRDIVAIHSPNGSMIARGIYITTSWQSNETVAQQVSITNSYIHQVGPADDGDGIYYEDPAMDMQNGVNVNSVISGNLLENCAKRAMKIYAQGIKINGNHIINSYLNNNIYQGTQKGTLAPDMYSAISIYGSNNIVFNNVIDGPGSFYAAIEVTAVDTVNNTIISNNKITMGSKSNTQGTTAIRLGNIHNFTIKNNVLMNGERGIWAWQDTDFGVIKDNQITMKKGGIDLSTYLSGYTQTNIALRGNVIMAGTFDIMLASTNKNVTVIRA</sequence>
<feature type="domain" description="Rhamnogalacturonase A/B/Epimerase-like pectate lyase" evidence="2">
    <location>
        <begin position="36"/>
        <end position="233"/>
    </location>
</feature>
<name>A0ABS4JJS6_9BACL</name>
<gene>
    <name evidence="3" type="ORF">J2Z69_003013</name>
</gene>
<dbReference type="InterPro" id="IPR011050">
    <property type="entry name" value="Pectin_lyase_fold/virulence"/>
</dbReference>
<proteinExistence type="predicted"/>
<dbReference type="SMART" id="SM00710">
    <property type="entry name" value="PbH1"/>
    <property type="match status" value="7"/>
</dbReference>
<organism evidence="3 4">
    <name type="scientific">Paenibacillus shirakamiensis</name>
    <dbReference type="NCBI Taxonomy" id="1265935"/>
    <lineage>
        <taxon>Bacteria</taxon>
        <taxon>Bacillati</taxon>
        <taxon>Bacillota</taxon>
        <taxon>Bacilli</taxon>
        <taxon>Bacillales</taxon>
        <taxon>Paenibacillaceae</taxon>
        <taxon>Paenibacillus</taxon>
    </lineage>
</organism>
<feature type="signal peptide" evidence="1">
    <location>
        <begin position="1"/>
        <end position="21"/>
    </location>
</feature>
<dbReference type="RefSeq" id="WP_209864185.1">
    <property type="nucleotide sequence ID" value="NZ_JAGGLD010000005.1"/>
</dbReference>